<name>A0A6A6TBR4_9PLEO</name>
<evidence type="ECO:0000313" key="2">
    <source>
        <dbReference type="EMBL" id="KAF2656737.1"/>
    </source>
</evidence>
<dbReference type="EMBL" id="MU004333">
    <property type="protein sequence ID" value="KAF2656737.1"/>
    <property type="molecule type" value="Genomic_DNA"/>
</dbReference>
<organism evidence="2 3">
    <name type="scientific">Lophiostoma macrostomum CBS 122681</name>
    <dbReference type="NCBI Taxonomy" id="1314788"/>
    <lineage>
        <taxon>Eukaryota</taxon>
        <taxon>Fungi</taxon>
        <taxon>Dikarya</taxon>
        <taxon>Ascomycota</taxon>
        <taxon>Pezizomycotina</taxon>
        <taxon>Dothideomycetes</taxon>
        <taxon>Pleosporomycetidae</taxon>
        <taxon>Pleosporales</taxon>
        <taxon>Lophiostomataceae</taxon>
        <taxon>Lophiostoma</taxon>
    </lineage>
</organism>
<sequence>MPRHGNPVLTCLILAPVPYPQPALVLLCTHMDISSCIILQFIVHSKFDTPKPRESSRHVHLKTSRYSRNLRQTKRDKIAR</sequence>
<feature type="region of interest" description="Disordered" evidence="1">
    <location>
        <begin position="49"/>
        <end position="80"/>
    </location>
</feature>
<evidence type="ECO:0000313" key="3">
    <source>
        <dbReference type="Proteomes" id="UP000799324"/>
    </source>
</evidence>
<dbReference type="Proteomes" id="UP000799324">
    <property type="component" value="Unassembled WGS sequence"/>
</dbReference>
<dbReference type="AlphaFoldDB" id="A0A6A6TBR4"/>
<evidence type="ECO:0000256" key="1">
    <source>
        <dbReference type="SAM" id="MobiDB-lite"/>
    </source>
</evidence>
<protein>
    <submittedName>
        <fullName evidence="2">Uncharacterized protein</fullName>
    </submittedName>
</protein>
<proteinExistence type="predicted"/>
<keyword evidence="3" id="KW-1185">Reference proteome</keyword>
<gene>
    <name evidence="2" type="ORF">K491DRAFT_691783</name>
</gene>
<accession>A0A6A6TBR4</accession>
<reference evidence="2" key="1">
    <citation type="journal article" date="2020" name="Stud. Mycol.">
        <title>101 Dothideomycetes genomes: a test case for predicting lifestyles and emergence of pathogens.</title>
        <authorList>
            <person name="Haridas S."/>
            <person name="Albert R."/>
            <person name="Binder M."/>
            <person name="Bloem J."/>
            <person name="Labutti K."/>
            <person name="Salamov A."/>
            <person name="Andreopoulos B."/>
            <person name="Baker S."/>
            <person name="Barry K."/>
            <person name="Bills G."/>
            <person name="Bluhm B."/>
            <person name="Cannon C."/>
            <person name="Castanera R."/>
            <person name="Culley D."/>
            <person name="Daum C."/>
            <person name="Ezra D."/>
            <person name="Gonzalez J."/>
            <person name="Henrissat B."/>
            <person name="Kuo A."/>
            <person name="Liang C."/>
            <person name="Lipzen A."/>
            <person name="Lutzoni F."/>
            <person name="Magnuson J."/>
            <person name="Mondo S."/>
            <person name="Nolan M."/>
            <person name="Ohm R."/>
            <person name="Pangilinan J."/>
            <person name="Park H.-J."/>
            <person name="Ramirez L."/>
            <person name="Alfaro M."/>
            <person name="Sun H."/>
            <person name="Tritt A."/>
            <person name="Yoshinaga Y."/>
            <person name="Zwiers L.-H."/>
            <person name="Turgeon B."/>
            <person name="Goodwin S."/>
            <person name="Spatafora J."/>
            <person name="Crous P."/>
            <person name="Grigoriev I."/>
        </authorList>
    </citation>
    <scope>NUCLEOTIDE SEQUENCE</scope>
    <source>
        <strain evidence="2">CBS 122681</strain>
    </source>
</reference>